<evidence type="ECO:0000256" key="5">
    <source>
        <dbReference type="ARBA" id="ARBA00022989"/>
    </source>
</evidence>
<comment type="subcellular location">
    <subcellularLocation>
        <location evidence="1">Cell membrane</location>
    </subcellularLocation>
</comment>
<reference evidence="10 11" key="1">
    <citation type="submission" date="2019-09" db="EMBL/GenBank/DDBJ databases">
        <title>Taxonomic organization of the family Brucellaceae based on a phylogenomic approach.</title>
        <authorList>
            <person name="Leclercq S."/>
            <person name="Cloeckaert A."/>
            <person name="Zygmunt M.S."/>
        </authorList>
    </citation>
    <scope>NUCLEOTIDE SEQUENCE [LARGE SCALE GENOMIC DNA]</scope>
    <source>
        <strain evidence="10 11">LMG 3313</strain>
    </source>
</reference>
<evidence type="ECO:0000256" key="7">
    <source>
        <dbReference type="ARBA" id="ARBA00023136"/>
    </source>
</evidence>
<evidence type="ECO:0000256" key="8">
    <source>
        <dbReference type="SAM" id="Phobius"/>
    </source>
</evidence>
<evidence type="ECO:0000256" key="3">
    <source>
        <dbReference type="ARBA" id="ARBA00022692"/>
    </source>
</evidence>
<accession>A0A6L3YZ59</accession>
<feature type="transmembrane region" description="Helical" evidence="8">
    <location>
        <begin position="52"/>
        <end position="72"/>
    </location>
</feature>
<dbReference type="AlphaFoldDB" id="A0A6L3YZ59"/>
<keyword evidence="7 8" id="KW-0472">Membrane</keyword>
<evidence type="ECO:0000313" key="11">
    <source>
        <dbReference type="Proteomes" id="UP000481876"/>
    </source>
</evidence>
<sequence>MTGSIDIEIIERQLDRVQSFIPRIDGRSTGYLAILSGQLALAFTNINSTDISGWFLLTCLVMFLGCTVWAFINIYQCSHPNIDGPKKSLIFFSEIEKMSVKEYTDAFLSATEDDLKQDLLNQIHRNSQIVSQKYGHLRAASASMLLGSAPWAILLLGASIKNYRLPLLP</sequence>
<organism evidence="10 11">
    <name type="scientific">Brucella anthropi</name>
    <name type="common">Ochrobactrum anthropi</name>
    <dbReference type="NCBI Taxonomy" id="529"/>
    <lineage>
        <taxon>Bacteria</taxon>
        <taxon>Pseudomonadati</taxon>
        <taxon>Pseudomonadota</taxon>
        <taxon>Alphaproteobacteria</taxon>
        <taxon>Hyphomicrobiales</taxon>
        <taxon>Brucellaceae</taxon>
        <taxon>Brucella/Ochrobactrum group</taxon>
        <taxon>Brucella</taxon>
    </lineage>
</organism>
<evidence type="ECO:0000256" key="1">
    <source>
        <dbReference type="ARBA" id="ARBA00004236"/>
    </source>
</evidence>
<comment type="caution">
    <text evidence="10">The sequence shown here is derived from an EMBL/GenBank/DDBJ whole genome shotgun (WGS) entry which is preliminary data.</text>
</comment>
<dbReference type="RefSeq" id="WP_151664316.1">
    <property type="nucleotide sequence ID" value="NZ_CP103345.1"/>
</dbReference>
<dbReference type="EMBL" id="WBWS01000033">
    <property type="protein sequence ID" value="KAB2761973.1"/>
    <property type="molecule type" value="Genomic_DNA"/>
</dbReference>
<evidence type="ECO:0000256" key="4">
    <source>
        <dbReference type="ARBA" id="ARBA00022741"/>
    </source>
</evidence>
<evidence type="ECO:0000313" key="10">
    <source>
        <dbReference type="EMBL" id="KAB2761973.1"/>
    </source>
</evidence>
<protein>
    <recommendedName>
        <fullName evidence="9">Pycsar effector protein domain-containing protein</fullName>
    </recommendedName>
</protein>
<evidence type="ECO:0000256" key="2">
    <source>
        <dbReference type="ARBA" id="ARBA00022475"/>
    </source>
</evidence>
<feature type="domain" description="Pycsar effector protein" evidence="9">
    <location>
        <begin position="11"/>
        <end position="156"/>
    </location>
</feature>
<gene>
    <name evidence="10" type="ORF">F9L04_22980</name>
</gene>
<evidence type="ECO:0000256" key="6">
    <source>
        <dbReference type="ARBA" id="ARBA00023118"/>
    </source>
</evidence>
<dbReference type="Proteomes" id="UP000481876">
    <property type="component" value="Unassembled WGS sequence"/>
</dbReference>
<keyword evidence="4" id="KW-0547">Nucleotide-binding</keyword>
<keyword evidence="3 8" id="KW-0812">Transmembrane</keyword>
<name>A0A6L3YZ59_BRUAN</name>
<dbReference type="InterPro" id="IPR043760">
    <property type="entry name" value="PycTM_dom"/>
</dbReference>
<dbReference type="GO" id="GO:0000166">
    <property type="term" value="F:nucleotide binding"/>
    <property type="evidence" value="ECO:0007669"/>
    <property type="project" value="UniProtKB-KW"/>
</dbReference>
<feature type="transmembrane region" description="Helical" evidence="8">
    <location>
        <begin position="139"/>
        <end position="160"/>
    </location>
</feature>
<keyword evidence="6" id="KW-0051">Antiviral defense</keyword>
<proteinExistence type="predicted"/>
<keyword evidence="5 8" id="KW-1133">Transmembrane helix</keyword>
<dbReference type="GO" id="GO:0051607">
    <property type="term" value="P:defense response to virus"/>
    <property type="evidence" value="ECO:0007669"/>
    <property type="project" value="UniProtKB-KW"/>
</dbReference>
<dbReference type="GO" id="GO:0005886">
    <property type="term" value="C:plasma membrane"/>
    <property type="evidence" value="ECO:0007669"/>
    <property type="project" value="UniProtKB-SubCell"/>
</dbReference>
<dbReference type="Pfam" id="PF18967">
    <property type="entry name" value="PycTM"/>
    <property type="match status" value="1"/>
</dbReference>
<keyword evidence="2" id="KW-1003">Cell membrane</keyword>
<evidence type="ECO:0000259" key="9">
    <source>
        <dbReference type="Pfam" id="PF18967"/>
    </source>
</evidence>